<evidence type="ECO:0000256" key="5">
    <source>
        <dbReference type="ARBA" id="ARBA00023242"/>
    </source>
</evidence>
<dbReference type="SMART" id="SM00353">
    <property type="entry name" value="HLH"/>
    <property type="match status" value="1"/>
</dbReference>
<feature type="domain" description="BHLH" evidence="8">
    <location>
        <begin position="26"/>
        <end position="75"/>
    </location>
</feature>
<sequence length="247" mass="26905">MISWQDGQRMTNGQSFRSQSSTRRSRAAAIHNQSERRRRDRINEKMKTLQKLVPNASKTDKASMLDEVIEYLKQLQAQVQMMSSARNMPQMIVPLGMQQQLQMALLARMGIGMGMGMGMGMSGMGMGMLDVNNLAQNLPRSVPPFIHAAAASPLGGTTTASFVSPPFAMPPMVPSPPPATAPLKANVDAAHVNASVPNFNDAYNTFLTQQSMNMDLFNKMAAALYRSQQPNQPLTSSHSHPNDAAAD</sequence>
<dbReference type="InParanoid" id="A0A6I9TN34"/>
<dbReference type="InterPro" id="IPR011598">
    <property type="entry name" value="bHLH_dom"/>
</dbReference>
<evidence type="ECO:0000256" key="4">
    <source>
        <dbReference type="ARBA" id="ARBA00023163"/>
    </source>
</evidence>
<dbReference type="Proteomes" id="UP000504604">
    <property type="component" value="Linkage group LG8"/>
</dbReference>
<dbReference type="AlphaFoldDB" id="A0A6I9TN34"/>
<dbReference type="PANTHER" id="PTHR45855:SF12">
    <property type="entry name" value="TRANSCRIPTION FACTOR PIF7-LIKE ISOFORM X1"/>
    <property type="match status" value="1"/>
</dbReference>
<keyword evidence="9" id="KW-1185">Reference proteome</keyword>
<dbReference type="GO" id="GO:0005634">
    <property type="term" value="C:nucleus"/>
    <property type="evidence" value="ECO:0007669"/>
    <property type="project" value="UniProtKB-SubCell"/>
</dbReference>
<evidence type="ECO:0000256" key="2">
    <source>
        <dbReference type="ARBA" id="ARBA00023015"/>
    </source>
</evidence>
<dbReference type="PROSITE" id="PS50888">
    <property type="entry name" value="BHLH"/>
    <property type="match status" value="1"/>
</dbReference>
<dbReference type="GeneID" id="105168862"/>
<evidence type="ECO:0000256" key="7">
    <source>
        <dbReference type="SAM" id="Phobius"/>
    </source>
</evidence>
<evidence type="ECO:0000256" key="6">
    <source>
        <dbReference type="SAM" id="MobiDB-lite"/>
    </source>
</evidence>
<reference evidence="10" key="1">
    <citation type="submission" date="2025-08" db="UniProtKB">
        <authorList>
            <consortium name="RefSeq"/>
        </authorList>
    </citation>
    <scope>IDENTIFICATION</scope>
</reference>
<name>A0A6I9TN34_SESIN</name>
<gene>
    <name evidence="10" type="primary">LOC105168862</name>
</gene>
<dbReference type="FunFam" id="4.10.280.10:FF:000059">
    <property type="entry name" value="transcription factor UNE10 isoform X1"/>
    <property type="match status" value="1"/>
</dbReference>
<dbReference type="PANTHER" id="PTHR45855">
    <property type="entry name" value="TRANSCRIPTION FACTOR PIF1-RELATED"/>
    <property type="match status" value="1"/>
</dbReference>
<dbReference type="SUPFAM" id="SSF47459">
    <property type="entry name" value="HLH, helix-loop-helix DNA-binding domain"/>
    <property type="match status" value="1"/>
</dbReference>
<dbReference type="InterPro" id="IPR047265">
    <property type="entry name" value="PIF1-like_bHLH"/>
</dbReference>
<organism evidence="9 10">
    <name type="scientific">Sesamum indicum</name>
    <name type="common">Oriental sesame</name>
    <name type="synonym">Sesamum orientale</name>
    <dbReference type="NCBI Taxonomy" id="4182"/>
    <lineage>
        <taxon>Eukaryota</taxon>
        <taxon>Viridiplantae</taxon>
        <taxon>Streptophyta</taxon>
        <taxon>Embryophyta</taxon>
        <taxon>Tracheophyta</taxon>
        <taxon>Spermatophyta</taxon>
        <taxon>Magnoliopsida</taxon>
        <taxon>eudicotyledons</taxon>
        <taxon>Gunneridae</taxon>
        <taxon>Pentapetalae</taxon>
        <taxon>asterids</taxon>
        <taxon>lamiids</taxon>
        <taxon>Lamiales</taxon>
        <taxon>Pedaliaceae</taxon>
        <taxon>Sesamum</taxon>
    </lineage>
</organism>
<dbReference type="InterPro" id="IPR031066">
    <property type="entry name" value="bHLH_ALC-like_plant"/>
</dbReference>
<dbReference type="KEGG" id="sind:105168862"/>
<keyword evidence="5" id="KW-0539">Nucleus</keyword>
<dbReference type="CDD" id="cd11445">
    <property type="entry name" value="bHLH_AtPIF_like"/>
    <property type="match status" value="1"/>
</dbReference>
<proteinExistence type="predicted"/>
<evidence type="ECO:0000256" key="3">
    <source>
        <dbReference type="ARBA" id="ARBA00023125"/>
    </source>
</evidence>
<dbReference type="GO" id="GO:0003677">
    <property type="term" value="F:DNA binding"/>
    <property type="evidence" value="ECO:0007669"/>
    <property type="project" value="UniProtKB-KW"/>
</dbReference>
<keyword evidence="4" id="KW-0804">Transcription</keyword>
<dbReference type="Gene3D" id="4.10.280.10">
    <property type="entry name" value="Helix-loop-helix DNA-binding domain"/>
    <property type="match status" value="1"/>
</dbReference>
<dbReference type="InterPro" id="IPR036638">
    <property type="entry name" value="HLH_DNA-bd_sf"/>
</dbReference>
<keyword evidence="7" id="KW-0812">Transmembrane</keyword>
<feature type="compositionally biased region" description="Basic and acidic residues" evidence="6">
    <location>
        <begin position="33"/>
        <end position="42"/>
    </location>
</feature>
<dbReference type="GO" id="GO:0046983">
    <property type="term" value="F:protein dimerization activity"/>
    <property type="evidence" value="ECO:0007669"/>
    <property type="project" value="InterPro"/>
</dbReference>
<keyword evidence="7" id="KW-1133">Transmembrane helix</keyword>
<evidence type="ECO:0000259" key="8">
    <source>
        <dbReference type="PROSITE" id="PS50888"/>
    </source>
</evidence>
<keyword evidence="2" id="KW-0805">Transcription regulation</keyword>
<accession>A0A6I9TN34</accession>
<feature type="compositionally biased region" description="Polar residues" evidence="6">
    <location>
        <begin position="1"/>
        <end position="16"/>
    </location>
</feature>
<feature type="region of interest" description="Disordered" evidence="6">
    <location>
        <begin position="1"/>
        <end position="42"/>
    </location>
</feature>
<dbReference type="Pfam" id="PF00010">
    <property type="entry name" value="HLH"/>
    <property type="match status" value="1"/>
</dbReference>
<keyword evidence="7" id="KW-0472">Membrane</keyword>
<feature type="transmembrane region" description="Helical" evidence="7">
    <location>
        <begin position="105"/>
        <end position="129"/>
    </location>
</feature>
<dbReference type="RefSeq" id="XP_011087345.2">
    <property type="nucleotide sequence ID" value="XM_011089043.2"/>
</dbReference>
<keyword evidence="3" id="KW-0238">DNA-binding</keyword>
<evidence type="ECO:0000256" key="1">
    <source>
        <dbReference type="ARBA" id="ARBA00004123"/>
    </source>
</evidence>
<dbReference type="OrthoDB" id="71302at2759"/>
<comment type="subcellular location">
    <subcellularLocation>
        <location evidence="1">Nucleus</location>
    </subcellularLocation>
</comment>
<evidence type="ECO:0000313" key="9">
    <source>
        <dbReference type="Proteomes" id="UP000504604"/>
    </source>
</evidence>
<protein>
    <submittedName>
        <fullName evidence="10">Transcription factor UNE10-like</fullName>
    </submittedName>
</protein>
<evidence type="ECO:0000313" key="10">
    <source>
        <dbReference type="RefSeq" id="XP_011087345.2"/>
    </source>
</evidence>